<dbReference type="Proteomes" id="UP001519291">
    <property type="component" value="Unassembled WGS sequence"/>
</dbReference>
<name>A0ABS4XWK6_9ACTN</name>
<proteinExistence type="predicted"/>
<organism evidence="1 2">
    <name type="scientific">Streptomyces syringium</name>
    <dbReference type="NCBI Taxonomy" id="76729"/>
    <lineage>
        <taxon>Bacteria</taxon>
        <taxon>Bacillati</taxon>
        <taxon>Actinomycetota</taxon>
        <taxon>Actinomycetes</taxon>
        <taxon>Kitasatosporales</taxon>
        <taxon>Streptomycetaceae</taxon>
        <taxon>Streptomyces</taxon>
    </lineage>
</organism>
<accession>A0ABS4XWK6</accession>
<dbReference type="RefSeq" id="WP_209513439.1">
    <property type="nucleotide sequence ID" value="NZ_JAGIOH010000001.1"/>
</dbReference>
<dbReference type="EMBL" id="JAGIOH010000001">
    <property type="protein sequence ID" value="MBP2400898.1"/>
    <property type="molecule type" value="Genomic_DNA"/>
</dbReference>
<reference evidence="1 2" key="1">
    <citation type="submission" date="2021-03" db="EMBL/GenBank/DDBJ databases">
        <title>Sequencing the genomes of 1000 actinobacteria strains.</title>
        <authorList>
            <person name="Klenk H.-P."/>
        </authorList>
    </citation>
    <scope>NUCLEOTIDE SEQUENCE [LARGE SCALE GENOMIC DNA]</scope>
    <source>
        <strain evidence="1 2">DSM 41480</strain>
    </source>
</reference>
<dbReference type="GeneID" id="91567252"/>
<gene>
    <name evidence="1" type="ORF">JO379_000367</name>
</gene>
<keyword evidence="2" id="KW-1185">Reference proteome</keyword>
<evidence type="ECO:0000313" key="1">
    <source>
        <dbReference type="EMBL" id="MBP2400898.1"/>
    </source>
</evidence>
<comment type="caution">
    <text evidence="1">The sequence shown here is derived from an EMBL/GenBank/DDBJ whole genome shotgun (WGS) entry which is preliminary data.</text>
</comment>
<protein>
    <submittedName>
        <fullName evidence="1">Uncharacterized protein</fullName>
    </submittedName>
</protein>
<evidence type="ECO:0000313" key="2">
    <source>
        <dbReference type="Proteomes" id="UP001519291"/>
    </source>
</evidence>
<sequence>MMFRFRRRRPPAYTEHTFAEPRSLRSGTPGICFTAMFSARWVLGGTGHHTPEAVVITELVRLATSVTGNWEATDVRGAEDALNAVLGHPVPIPGQADSELSARARLTLSARARADAEQYREDRARVARLRYLKEHLYSDPEMVLLDHLERHPQDLRTADIKDFQRLSRSLRVGGQWWYPLLDCLETLSAELPDRHGDRLAMKLLLRAFKDTLPELIDRYQLREVVDELLDEPERGSS</sequence>